<dbReference type="AlphaFoldDB" id="A0A2P2KRR2"/>
<protein>
    <submittedName>
        <fullName evidence="1">Uncharacterized protein MANES_18G057800</fullName>
    </submittedName>
</protein>
<accession>A0A2P2KRR2</accession>
<reference evidence="1" key="1">
    <citation type="submission" date="2018-02" db="EMBL/GenBank/DDBJ databases">
        <title>Rhizophora mucronata_Transcriptome.</title>
        <authorList>
            <person name="Meera S.P."/>
            <person name="Sreeshan A."/>
            <person name="Augustine A."/>
        </authorList>
    </citation>
    <scope>NUCLEOTIDE SEQUENCE</scope>
    <source>
        <tissue evidence="1">Leaf</tissue>
    </source>
</reference>
<proteinExistence type="predicted"/>
<sequence>MVAVCGVFGSVSLVRDLDCVVEKLL</sequence>
<name>A0A2P2KRR2_RHIMU</name>
<evidence type="ECO:0000313" key="1">
    <source>
        <dbReference type="EMBL" id="MBX08425.1"/>
    </source>
</evidence>
<organism evidence="1">
    <name type="scientific">Rhizophora mucronata</name>
    <name type="common">Asiatic mangrove</name>
    <dbReference type="NCBI Taxonomy" id="61149"/>
    <lineage>
        <taxon>Eukaryota</taxon>
        <taxon>Viridiplantae</taxon>
        <taxon>Streptophyta</taxon>
        <taxon>Embryophyta</taxon>
        <taxon>Tracheophyta</taxon>
        <taxon>Spermatophyta</taxon>
        <taxon>Magnoliopsida</taxon>
        <taxon>eudicotyledons</taxon>
        <taxon>Gunneridae</taxon>
        <taxon>Pentapetalae</taxon>
        <taxon>rosids</taxon>
        <taxon>fabids</taxon>
        <taxon>Malpighiales</taxon>
        <taxon>Rhizophoraceae</taxon>
        <taxon>Rhizophora</taxon>
    </lineage>
</organism>
<dbReference type="EMBL" id="GGEC01027941">
    <property type="protein sequence ID" value="MBX08425.1"/>
    <property type="molecule type" value="Transcribed_RNA"/>
</dbReference>